<accession>A0ABD1LB24</accession>
<dbReference type="AlphaFoldDB" id="A0ABD1LB24"/>
<proteinExistence type="predicted"/>
<comment type="caution">
    <text evidence="2">The sequence shown here is derived from an EMBL/GenBank/DDBJ whole genome shotgun (WGS) entry which is preliminary data.</text>
</comment>
<sequence length="66" mass="7098">MLSSGFLPKCKSRGPLTFIPLLLVAVVDSYDIDEGLLILEMTCMSSSSSSSSTNSIYTSVLLFFPS</sequence>
<dbReference type="Proteomes" id="UP001603857">
    <property type="component" value="Unassembled WGS sequence"/>
</dbReference>
<feature type="signal peptide" evidence="1">
    <location>
        <begin position="1"/>
        <end position="29"/>
    </location>
</feature>
<name>A0ABD1LB24_9FABA</name>
<evidence type="ECO:0000256" key="1">
    <source>
        <dbReference type="SAM" id="SignalP"/>
    </source>
</evidence>
<feature type="chain" id="PRO_5044816554" description="Secreted protein" evidence="1">
    <location>
        <begin position="30"/>
        <end position="66"/>
    </location>
</feature>
<evidence type="ECO:0000313" key="2">
    <source>
        <dbReference type="EMBL" id="KAL2320717.1"/>
    </source>
</evidence>
<keyword evidence="3" id="KW-1185">Reference proteome</keyword>
<evidence type="ECO:0008006" key="4">
    <source>
        <dbReference type="Google" id="ProtNLM"/>
    </source>
</evidence>
<reference evidence="2 3" key="1">
    <citation type="submission" date="2024-08" db="EMBL/GenBank/DDBJ databases">
        <title>Insights into the chromosomal genome structure of Flemingia macrophylla.</title>
        <authorList>
            <person name="Ding Y."/>
            <person name="Zhao Y."/>
            <person name="Bi W."/>
            <person name="Wu M."/>
            <person name="Zhao G."/>
            <person name="Gong Y."/>
            <person name="Li W."/>
            <person name="Zhang P."/>
        </authorList>
    </citation>
    <scope>NUCLEOTIDE SEQUENCE [LARGE SCALE GENOMIC DNA]</scope>
    <source>
        <strain evidence="2">DYQJB</strain>
        <tissue evidence="2">Leaf</tissue>
    </source>
</reference>
<protein>
    <recommendedName>
        <fullName evidence="4">Secreted protein</fullName>
    </recommendedName>
</protein>
<dbReference type="EMBL" id="JBGMDY010000010">
    <property type="protein sequence ID" value="KAL2320717.1"/>
    <property type="molecule type" value="Genomic_DNA"/>
</dbReference>
<organism evidence="2 3">
    <name type="scientific">Flemingia macrophylla</name>
    <dbReference type="NCBI Taxonomy" id="520843"/>
    <lineage>
        <taxon>Eukaryota</taxon>
        <taxon>Viridiplantae</taxon>
        <taxon>Streptophyta</taxon>
        <taxon>Embryophyta</taxon>
        <taxon>Tracheophyta</taxon>
        <taxon>Spermatophyta</taxon>
        <taxon>Magnoliopsida</taxon>
        <taxon>eudicotyledons</taxon>
        <taxon>Gunneridae</taxon>
        <taxon>Pentapetalae</taxon>
        <taxon>rosids</taxon>
        <taxon>fabids</taxon>
        <taxon>Fabales</taxon>
        <taxon>Fabaceae</taxon>
        <taxon>Papilionoideae</taxon>
        <taxon>50 kb inversion clade</taxon>
        <taxon>NPAAA clade</taxon>
        <taxon>indigoferoid/millettioid clade</taxon>
        <taxon>Phaseoleae</taxon>
        <taxon>Flemingia</taxon>
    </lineage>
</organism>
<keyword evidence="1" id="KW-0732">Signal</keyword>
<evidence type="ECO:0000313" key="3">
    <source>
        <dbReference type="Proteomes" id="UP001603857"/>
    </source>
</evidence>
<gene>
    <name evidence="2" type="ORF">Fmac_029686</name>
</gene>